<comment type="caution">
    <text evidence="1">The sequence shown here is derived from an EMBL/GenBank/DDBJ whole genome shotgun (WGS) entry which is preliminary data.</text>
</comment>
<keyword evidence="2" id="KW-1185">Reference proteome</keyword>
<dbReference type="EMBL" id="MCOG01000213">
    <property type="protein sequence ID" value="ORY25312.1"/>
    <property type="molecule type" value="Genomic_DNA"/>
</dbReference>
<sequence length="229" mass="27231">MGELEEANFEHAVTLTLSDNTTEGTTEGITERTLNVNTISAKEDSKAIRIIYKHLNEVTWEKVEDIDTAYELWEYLKALEELVYKGEDVRLFIVDFENLWNKYVKAVKSVDSLNKEIKQSNKLYYLRNSFKQYYPNIYERLTYAVVKEEDMTVIKQMIELSLNEKKTNNIKNEKNKQKIKHFNPHYDAQPVYRKKCHLCGSIDHLINQYSLRNSFTNWKRTEQVKLKEK</sequence>
<name>A0A1Y2AS02_9FUNG</name>
<proteinExistence type="predicted"/>
<dbReference type="Proteomes" id="UP000193920">
    <property type="component" value="Unassembled WGS sequence"/>
</dbReference>
<reference evidence="1 2" key="1">
    <citation type="submission" date="2016-08" db="EMBL/GenBank/DDBJ databases">
        <title>A Parts List for Fungal Cellulosomes Revealed by Comparative Genomics.</title>
        <authorList>
            <consortium name="DOE Joint Genome Institute"/>
            <person name="Haitjema C.H."/>
            <person name="Gilmore S.P."/>
            <person name="Henske J.K."/>
            <person name="Solomon K.V."/>
            <person name="De Groot R."/>
            <person name="Kuo A."/>
            <person name="Mondo S.J."/>
            <person name="Salamov A.A."/>
            <person name="Labutti K."/>
            <person name="Zhao Z."/>
            <person name="Chiniquy J."/>
            <person name="Barry K."/>
            <person name="Brewer H.M."/>
            <person name="Purvine S.O."/>
            <person name="Wright A.T."/>
            <person name="Boxma B."/>
            <person name="Van Alen T."/>
            <person name="Hackstein J.H."/>
            <person name="Baker S.E."/>
            <person name="Grigoriev I.V."/>
            <person name="O'Malley M.A."/>
        </authorList>
    </citation>
    <scope>NUCLEOTIDE SEQUENCE [LARGE SCALE GENOMIC DNA]</scope>
    <source>
        <strain evidence="1 2">G1</strain>
    </source>
</reference>
<gene>
    <name evidence="1" type="ORF">LY90DRAFT_514234</name>
</gene>
<dbReference type="OrthoDB" id="10425602at2759"/>
<dbReference type="AlphaFoldDB" id="A0A1Y2AS02"/>
<evidence type="ECO:0000313" key="2">
    <source>
        <dbReference type="Proteomes" id="UP000193920"/>
    </source>
</evidence>
<organism evidence="1 2">
    <name type="scientific">Neocallimastix californiae</name>
    <dbReference type="NCBI Taxonomy" id="1754190"/>
    <lineage>
        <taxon>Eukaryota</taxon>
        <taxon>Fungi</taxon>
        <taxon>Fungi incertae sedis</taxon>
        <taxon>Chytridiomycota</taxon>
        <taxon>Chytridiomycota incertae sedis</taxon>
        <taxon>Neocallimastigomycetes</taxon>
        <taxon>Neocallimastigales</taxon>
        <taxon>Neocallimastigaceae</taxon>
        <taxon>Neocallimastix</taxon>
    </lineage>
</organism>
<accession>A0A1Y2AS02</accession>
<evidence type="ECO:0000313" key="1">
    <source>
        <dbReference type="EMBL" id="ORY25312.1"/>
    </source>
</evidence>
<protein>
    <submittedName>
        <fullName evidence="1">Uncharacterized protein</fullName>
    </submittedName>
</protein>